<dbReference type="Pfam" id="PF04055">
    <property type="entry name" value="Radical_SAM"/>
    <property type="match status" value="1"/>
</dbReference>
<dbReference type="GO" id="GO:0051539">
    <property type="term" value="F:4 iron, 4 sulfur cluster binding"/>
    <property type="evidence" value="ECO:0007669"/>
    <property type="project" value="UniProtKB-UniRule"/>
</dbReference>
<reference evidence="13" key="1">
    <citation type="submission" date="2015-09" db="EMBL/GenBank/DDBJ databases">
        <authorList>
            <person name="Daims H."/>
        </authorList>
    </citation>
    <scope>NUCLEOTIDE SEQUENCE [LARGE SCALE GENOMIC DNA]</scope>
</reference>
<protein>
    <recommendedName>
        <fullName evidence="3 10">Heme chaperone HemW</fullName>
    </recommendedName>
</protein>
<keyword evidence="12" id="KW-0560">Oxidoreductase</keyword>
<evidence type="ECO:0000313" key="12">
    <source>
        <dbReference type="EMBL" id="CUQ67995.1"/>
    </source>
</evidence>
<comment type="subcellular location">
    <subcellularLocation>
        <location evidence="10">Cytoplasm</location>
    </subcellularLocation>
</comment>
<keyword evidence="6 10" id="KW-0479">Metal-binding</keyword>
<dbReference type="InterPro" id="IPR006638">
    <property type="entry name" value="Elp3/MiaA/NifB-like_rSAM"/>
</dbReference>
<dbReference type="GO" id="GO:0006779">
    <property type="term" value="P:porphyrin-containing compound biosynthetic process"/>
    <property type="evidence" value="ECO:0007669"/>
    <property type="project" value="InterPro"/>
</dbReference>
<dbReference type="SFLD" id="SFLDS00029">
    <property type="entry name" value="Radical_SAM"/>
    <property type="match status" value="1"/>
</dbReference>
<name>A0A0S4KZV1_9BACT</name>
<dbReference type="SFLD" id="SFLDG01065">
    <property type="entry name" value="anaerobic_coproporphyrinogen-I"/>
    <property type="match status" value="1"/>
</dbReference>
<dbReference type="AlphaFoldDB" id="A0A0S4KZV1"/>
<evidence type="ECO:0000256" key="1">
    <source>
        <dbReference type="ARBA" id="ARBA00001966"/>
    </source>
</evidence>
<organism evidence="12 13">
    <name type="scientific">Candidatus Nitrospira inopinata</name>
    <dbReference type="NCBI Taxonomy" id="1715989"/>
    <lineage>
        <taxon>Bacteria</taxon>
        <taxon>Pseudomonadati</taxon>
        <taxon>Nitrospirota</taxon>
        <taxon>Nitrospiria</taxon>
        <taxon>Nitrospirales</taxon>
        <taxon>Nitrospiraceae</taxon>
        <taxon>Nitrospira</taxon>
    </lineage>
</organism>
<dbReference type="SUPFAM" id="SSF102114">
    <property type="entry name" value="Radical SAM enzymes"/>
    <property type="match status" value="1"/>
</dbReference>
<proteinExistence type="inferred from homology"/>
<dbReference type="SFLD" id="SFLDF00288">
    <property type="entry name" value="HemN-like__clustered_with_nucl"/>
    <property type="match status" value="1"/>
</dbReference>
<comment type="cofactor">
    <cofactor evidence="1">
        <name>[4Fe-4S] cluster</name>
        <dbReference type="ChEBI" id="CHEBI:49883"/>
    </cofactor>
</comment>
<dbReference type="EMBL" id="LN885086">
    <property type="protein sequence ID" value="CUQ67995.1"/>
    <property type="molecule type" value="Genomic_DNA"/>
</dbReference>
<dbReference type="GO" id="GO:0004109">
    <property type="term" value="F:coproporphyrinogen oxidase activity"/>
    <property type="evidence" value="ECO:0007669"/>
    <property type="project" value="InterPro"/>
</dbReference>
<dbReference type="GO" id="GO:0046872">
    <property type="term" value="F:metal ion binding"/>
    <property type="evidence" value="ECO:0007669"/>
    <property type="project" value="UniProtKB-UniRule"/>
</dbReference>
<evidence type="ECO:0000256" key="8">
    <source>
        <dbReference type="ARBA" id="ARBA00023014"/>
    </source>
</evidence>
<dbReference type="InterPro" id="IPR034505">
    <property type="entry name" value="Coproporphyrinogen-III_oxidase"/>
</dbReference>
<dbReference type="InterPro" id="IPR013785">
    <property type="entry name" value="Aldolase_TIM"/>
</dbReference>
<evidence type="ECO:0000256" key="3">
    <source>
        <dbReference type="ARBA" id="ARBA00017228"/>
    </source>
</evidence>
<evidence type="ECO:0000259" key="11">
    <source>
        <dbReference type="PROSITE" id="PS51918"/>
    </source>
</evidence>
<dbReference type="PANTHER" id="PTHR13932:SF5">
    <property type="entry name" value="RADICAL S-ADENOSYL METHIONINE DOMAIN-CONTAINING PROTEIN 1, MITOCHONDRIAL"/>
    <property type="match status" value="1"/>
</dbReference>
<dbReference type="GO" id="GO:0005737">
    <property type="term" value="C:cytoplasm"/>
    <property type="evidence" value="ECO:0007669"/>
    <property type="project" value="UniProtKB-SubCell"/>
</dbReference>
<keyword evidence="7 10" id="KW-0408">Iron</keyword>
<dbReference type="PANTHER" id="PTHR13932">
    <property type="entry name" value="COPROPORPHYRINIGEN III OXIDASE"/>
    <property type="match status" value="1"/>
</dbReference>
<feature type="domain" description="Radical SAM core" evidence="11">
    <location>
        <begin position="3"/>
        <end position="244"/>
    </location>
</feature>
<dbReference type="STRING" id="1715989.NITINOP_3023"/>
<dbReference type="InterPro" id="IPR004559">
    <property type="entry name" value="HemW-like"/>
</dbReference>
<evidence type="ECO:0000256" key="7">
    <source>
        <dbReference type="ARBA" id="ARBA00023004"/>
    </source>
</evidence>
<dbReference type="PROSITE" id="PS51918">
    <property type="entry name" value="RADICAL_SAM"/>
    <property type="match status" value="1"/>
</dbReference>
<accession>A0A0S4KZV1</accession>
<dbReference type="Proteomes" id="UP000066284">
    <property type="component" value="Chromosome 1"/>
</dbReference>
<dbReference type="CDD" id="cd01335">
    <property type="entry name" value="Radical_SAM"/>
    <property type="match status" value="1"/>
</dbReference>
<evidence type="ECO:0000256" key="9">
    <source>
        <dbReference type="ARBA" id="ARBA00023186"/>
    </source>
</evidence>
<evidence type="ECO:0000256" key="2">
    <source>
        <dbReference type="ARBA" id="ARBA00006100"/>
    </source>
</evidence>
<dbReference type="KEGG" id="nio:NITINOP_3023"/>
<evidence type="ECO:0000256" key="5">
    <source>
        <dbReference type="ARBA" id="ARBA00022691"/>
    </source>
</evidence>
<keyword evidence="13" id="KW-1185">Reference proteome</keyword>
<comment type="function">
    <text evidence="10">Probably acts as a heme chaperone, transferring heme to an unknown acceptor. Binds one molecule of heme per monomer, possibly covalently. Binds 1 [4Fe-4S] cluster. The cluster is coordinated with 3 cysteines and an exchangeable S-adenosyl-L-methionine.</text>
</comment>
<evidence type="ECO:0000256" key="4">
    <source>
        <dbReference type="ARBA" id="ARBA00022617"/>
    </source>
</evidence>
<keyword evidence="9 10" id="KW-0143">Chaperone</keyword>
<evidence type="ECO:0000313" key="13">
    <source>
        <dbReference type="Proteomes" id="UP000066284"/>
    </source>
</evidence>
<dbReference type="Gene3D" id="3.20.20.70">
    <property type="entry name" value="Aldolase class I"/>
    <property type="match status" value="1"/>
</dbReference>
<dbReference type="SFLD" id="SFLDF00562">
    <property type="entry name" value="HemN-like__clustered_with_heat"/>
    <property type="match status" value="1"/>
</dbReference>
<dbReference type="SFLD" id="SFLDG01082">
    <property type="entry name" value="B12-binding_domain_containing"/>
    <property type="match status" value="1"/>
</dbReference>
<keyword evidence="5 10" id="KW-0949">S-adenosyl-L-methionine</keyword>
<keyword evidence="8 10" id="KW-0411">Iron-sulfur</keyword>
<keyword evidence="4 10" id="KW-0349">Heme</keyword>
<evidence type="ECO:0000256" key="6">
    <source>
        <dbReference type="ARBA" id="ARBA00022723"/>
    </source>
</evidence>
<dbReference type="InterPro" id="IPR007197">
    <property type="entry name" value="rSAM"/>
</dbReference>
<dbReference type="InterPro" id="IPR058240">
    <property type="entry name" value="rSAM_sf"/>
</dbReference>
<comment type="similarity">
    <text evidence="2">Belongs to the anaerobic coproporphyrinogen-III oxidase family. HemW subfamily.</text>
</comment>
<keyword evidence="10" id="KW-0963">Cytoplasm</keyword>
<dbReference type="NCBIfam" id="TIGR00539">
    <property type="entry name" value="hemN_rel"/>
    <property type="match status" value="1"/>
</dbReference>
<sequence length="378" mass="42236">MTMRPRRPIGVYIHVPFCRQRCHFCAFYLEAAKPERMEAFCSALAREIDFHDSRHVTGGRPLRSLYIGGGTPTTLPATQLVAFLKRAQEAWSMEDFAEITVEAHPSTVTLKDLSILAEAGFNRLSMGAESMDQRDFIPIGRPGLVDETERAVKAARAAGFRNVNLDLMYGLPGQTLESWMDTLQATLALEPTHVSCYALTVEEGTRLARDIAKNLIPPPNEALQVEMESAAEAFLQAAGFERYELSNYALPGFACRHNKLYWTDGDYLGLGPSAQSYVNGVRFGNIDDLTAYVDCLSARRLPVAERTELTDGEQRRDALVFGLRLIEGVPLRVVRPGTPQHRALTALVGRGFIEWKEDHVRLTRLGRRYADSVAEQLY</sequence>
<keyword evidence="10" id="KW-0004">4Fe-4S</keyword>
<gene>
    <name evidence="12" type="ORF">NITINOP_3023</name>
</gene>
<evidence type="ECO:0000256" key="10">
    <source>
        <dbReference type="RuleBase" id="RU364116"/>
    </source>
</evidence>
<dbReference type="SMART" id="SM00729">
    <property type="entry name" value="Elp3"/>
    <property type="match status" value="1"/>
</dbReference>